<evidence type="ECO:0000256" key="2">
    <source>
        <dbReference type="ARBA" id="ARBA00023125"/>
    </source>
</evidence>
<dbReference type="PANTHER" id="PTHR33204">
    <property type="entry name" value="TRANSCRIPTIONAL REGULATOR, MARR FAMILY"/>
    <property type="match status" value="1"/>
</dbReference>
<proteinExistence type="predicted"/>
<dbReference type="PANTHER" id="PTHR33204:SF29">
    <property type="entry name" value="TRANSCRIPTIONAL REGULATOR"/>
    <property type="match status" value="1"/>
</dbReference>
<dbReference type="EMBL" id="PYGK01000002">
    <property type="protein sequence ID" value="PSL34775.1"/>
    <property type="molecule type" value="Genomic_DNA"/>
</dbReference>
<name>A0A2P8GLF9_9BACT</name>
<comment type="caution">
    <text evidence="5">The sequence shown here is derived from an EMBL/GenBank/DDBJ whole genome shotgun (WGS) entry which is preliminary data.</text>
</comment>
<evidence type="ECO:0000256" key="1">
    <source>
        <dbReference type="ARBA" id="ARBA00023015"/>
    </source>
</evidence>
<dbReference type="Pfam" id="PF01638">
    <property type="entry name" value="HxlR"/>
    <property type="match status" value="1"/>
</dbReference>
<keyword evidence="6" id="KW-1185">Reference proteome</keyword>
<evidence type="ECO:0000256" key="3">
    <source>
        <dbReference type="ARBA" id="ARBA00023163"/>
    </source>
</evidence>
<organism evidence="5 6">
    <name type="scientific">Chitinophaga ginsengisoli</name>
    <dbReference type="NCBI Taxonomy" id="363837"/>
    <lineage>
        <taxon>Bacteria</taxon>
        <taxon>Pseudomonadati</taxon>
        <taxon>Bacteroidota</taxon>
        <taxon>Chitinophagia</taxon>
        <taxon>Chitinophagales</taxon>
        <taxon>Chitinophagaceae</taxon>
        <taxon>Chitinophaga</taxon>
    </lineage>
</organism>
<dbReference type="OrthoDB" id="2619345at2"/>
<dbReference type="InterPro" id="IPR002577">
    <property type="entry name" value="HTH_HxlR"/>
</dbReference>
<keyword evidence="1" id="KW-0805">Transcription regulation</keyword>
<dbReference type="InterPro" id="IPR036390">
    <property type="entry name" value="WH_DNA-bd_sf"/>
</dbReference>
<dbReference type="Gene3D" id="1.10.10.10">
    <property type="entry name" value="Winged helix-like DNA-binding domain superfamily/Winged helix DNA-binding domain"/>
    <property type="match status" value="1"/>
</dbReference>
<dbReference type="RefSeq" id="WP_106601042.1">
    <property type="nucleotide sequence ID" value="NZ_PYGK01000002.1"/>
</dbReference>
<dbReference type="AlphaFoldDB" id="A0A2P8GLF9"/>
<feature type="domain" description="HTH hxlR-type" evidence="4">
    <location>
        <begin position="14"/>
        <end position="117"/>
    </location>
</feature>
<evidence type="ECO:0000313" key="5">
    <source>
        <dbReference type="EMBL" id="PSL34775.1"/>
    </source>
</evidence>
<sequence length="132" mass="15295">MSKKPGTSEKSEVCTEHLRAIHDTLDVLNGKWKISIIGSLRFGKKRFMELQREVEGVGSKMLSKELRELEMNELVKRTVYDTKPVTVEYELTPYGKTLETIIDEMANWGRSHRKRIMHPVNQLDLQDAISHL</sequence>
<evidence type="ECO:0000313" key="6">
    <source>
        <dbReference type="Proteomes" id="UP000240978"/>
    </source>
</evidence>
<reference evidence="5 6" key="1">
    <citation type="submission" date="2018-03" db="EMBL/GenBank/DDBJ databases">
        <title>Genomic Encyclopedia of Archaeal and Bacterial Type Strains, Phase II (KMG-II): from individual species to whole genera.</title>
        <authorList>
            <person name="Goeker M."/>
        </authorList>
    </citation>
    <scope>NUCLEOTIDE SEQUENCE [LARGE SCALE GENOMIC DNA]</scope>
    <source>
        <strain evidence="5 6">DSM 18107</strain>
    </source>
</reference>
<protein>
    <submittedName>
        <fullName evidence="5">HxlR family transcriptional regulator</fullName>
    </submittedName>
</protein>
<gene>
    <name evidence="5" type="ORF">CLV42_102348</name>
</gene>
<dbReference type="PROSITE" id="PS51118">
    <property type="entry name" value="HTH_HXLR"/>
    <property type="match status" value="1"/>
</dbReference>
<dbReference type="GO" id="GO:0003677">
    <property type="term" value="F:DNA binding"/>
    <property type="evidence" value="ECO:0007669"/>
    <property type="project" value="UniProtKB-KW"/>
</dbReference>
<evidence type="ECO:0000259" key="4">
    <source>
        <dbReference type="PROSITE" id="PS51118"/>
    </source>
</evidence>
<keyword evidence="3" id="KW-0804">Transcription</keyword>
<dbReference type="InterPro" id="IPR036388">
    <property type="entry name" value="WH-like_DNA-bd_sf"/>
</dbReference>
<keyword evidence="2" id="KW-0238">DNA-binding</keyword>
<accession>A0A2P8GLF9</accession>
<dbReference type="Proteomes" id="UP000240978">
    <property type="component" value="Unassembled WGS sequence"/>
</dbReference>
<dbReference type="SUPFAM" id="SSF46785">
    <property type="entry name" value="Winged helix' DNA-binding domain"/>
    <property type="match status" value="1"/>
</dbReference>